<reference evidence="2" key="1">
    <citation type="submission" date="2020-09" db="EMBL/GenBank/DDBJ databases">
        <title>Genome-Enabled Discovery of Anthraquinone Biosynthesis in Senna tora.</title>
        <authorList>
            <person name="Kang S.-H."/>
            <person name="Pandey R.P."/>
            <person name="Lee C.-M."/>
            <person name="Sim J.-S."/>
            <person name="Jeong J.-T."/>
            <person name="Choi B.-S."/>
            <person name="Jung M."/>
            <person name="Ginzburg D."/>
            <person name="Zhao K."/>
            <person name="Won S.Y."/>
            <person name="Oh T.-J."/>
            <person name="Yu Y."/>
            <person name="Kim N.-H."/>
            <person name="Lee O.R."/>
            <person name="Lee T.-H."/>
            <person name="Bashyal P."/>
            <person name="Kim T.-S."/>
            <person name="Lee W.-H."/>
            <person name="Kawkins C."/>
            <person name="Kim C.-K."/>
            <person name="Kim J.S."/>
            <person name="Ahn B.O."/>
            <person name="Rhee S.Y."/>
            <person name="Sohng J.K."/>
        </authorList>
    </citation>
    <scope>NUCLEOTIDE SEQUENCE</scope>
    <source>
        <tissue evidence="2">Leaf</tissue>
    </source>
</reference>
<gene>
    <name evidence="2" type="ORF">G2W53_001597</name>
</gene>
<keyword evidence="3" id="KW-1185">Reference proteome</keyword>
<name>A0A834XGK3_9FABA</name>
<comment type="caution">
    <text evidence="2">The sequence shown here is derived from an EMBL/GenBank/DDBJ whole genome shotgun (WGS) entry which is preliminary data.</text>
</comment>
<proteinExistence type="predicted"/>
<feature type="region of interest" description="Disordered" evidence="1">
    <location>
        <begin position="48"/>
        <end position="67"/>
    </location>
</feature>
<dbReference type="AlphaFoldDB" id="A0A834XGK3"/>
<dbReference type="Proteomes" id="UP000634136">
    <property type="component" value="Unassembled WGS sequence"/>
</dbReference>
<evidence type="ECO:0000256" key="1">
    <source>
        <dbReference type="SAM" id="MobiDB-lite"/>
    </source>
</evidence>
<sequence length="67" mass="7634">MNEDLTHSKLVCELPRSFKEETVEYIQDGDPARQRRLSLSVAKSANAWMTNDDVNGQRVDDDGVRPE</sequence>
<accession>A0A834XGK3</accession>
<evidence type="ECO:0000313" key="3">
    <source>
        <dbReference type="Proteomes" id="UP000634136"/>
    </source>
</evidence>
<feature type="compositionally biased region" description="Basic and acidic residues" evidence="1">
    <location>
        <begin position="58"/>
        <end position="67"/>
    </location>
</feature>
<evidence type="ECO:0000313" key="2">
    <source>
        <dbReference type="EMBL" id="KAF7844692.1"/>
    </source>
</evidence>
<dbReference type="EMBL" id="JAAIUW010000001">
    <property type="protein sequence ID" value="KAF7844692.1"/>
    <property type="molecule type" value="Genomic_DNA"/>
</dbReference>
<organism evidence="2 3">
    <name type="scientific">Senna tora</name>
    <dbReference type="NCBI Taxonomy" id="362788"/>
    <lineage>
        <taxon>Eukaryota</taxon>
        <taxon>Viridiplantae</taxon>
        <taxon>Streptophyta</taxon>
        <taxon>Embryophyta</taxon>
        <taxon>Tracheophyta</taxon>
        <taxon>Spermatophyta</taxon>
        <taxon>Magnoliopsida</taxon>
        <taxon>eudicotyledons</taxon>
        <taxon>Gunneridae</taxon>
        <taxon>Pentapetalae</taxon>
        <taxon>rosids</taxon>
        <taxon>fabids</taxon>
        <taxon>Fabales</taxon>
        <taxon>Fabaceae</taxon>
        <taxon>Caesalpinioideae</taxon>
        <taxon>Cassia clade</taxon>
        <taxon>Senna</taxon>
    </lineage>
</organism>
<protein>
    <submittedName>
        <fullName evidence="2">Uncharacterized protein</fullName>
    </submittedName>
</protein>